<proteinExistence type="predicted"/>
<feature type="domain" description="AB hydrolase-1" evidence="2">
    <location>
        <begin position="53"/>
        <end position="271"/>
    </location>
</feature>
<dbReference type="InterPro" id="IPR029058">
    <property type="entry name" value="AB_hydrolase_fold"/>
</dbReference>
<evidence type="ECO:0000313" key="4">
    <source>
        <dbReference type="Proteomes" id="UP000587527"/>
    </source>
</evidence>
<feature type="signal peptide" evidence="1">
    <location>
        <begin position="1"/>
        <end position="34"/>
    </location>
</feature>
<keyword evidence="1" id="KW-0732">Signal</keyword>
<dbReference type="Proteomes" id="UP000587527">
    <property type="component" value="Unassembled WGS sequence"/>
</dbReference>
<evidence type="ECO:0000313" key="3">
    <source>
        <dbReference type="EMBL" id="MBB5867570.1"/>
    </source>
</evidence>
<dbReference type="PANTHER" id="PTHR37017">
    <property type="entry name" value="AB HYDROLASE-1 DOMAIN-CONTAINING PROTEIN-RELATED"/>
    <property type="match status" value="1"/>
</dbReference>
<evidence type="ECO:0000259" key="2">
    <source>
        <dbReference type="Pfam" id="PF12697"/>
    </source>
</evidence>
<keyword evidence="4" id="KW-1185">Reference proteome</keyword>
<comment type="caution">
    <text evidence="3">The sequence shown here is derived from an EMBL/GenBank/DDBJ whole genome shotgun (WGS) entry which is preliminary data.</text>
</comment>
<accession>A0A841BL80</accession>
<dbReference type="GO" id="GO:0003824">
    <property type="term" value="F:catalytic activity"/>
    <property type="evidence" value="ECO:0007669"/>
    <property type="project" value="UniProtKB-ARBA"/>
</dbReference>
<dbReference type="Gene3D" id="3.40.50.1820">
    <property type="entry name" value="alpha/beta hydrolase"/>
    <property type="match status" value="1"/>
</dbReference>
<dbReference type="InterPro" id="IPR052897">
    <property type="entry name" value="Sec-Metab_Biosynth_Hydrolase"/>
</dbReference>
<feature type="chain" id="PRO_5039138735" evidence="1">
    <location>
        <begin position="35"/>
        <end position="282"/>
    </location>
</feature>
<dbReference type="EMBL" id="JACHMN010000001">
    <property type="protein sequence ID" value="MBB5867570.1"/>
    <property type="molecule type" value="Genomic_DNA"/>
</dbReference>
<reference evidence="3 4" key="1">
    <citation type="submission" date="2020-08" db="EMBL/GenBank/DDBJ databases">
        <title>Sequencing the genomes of 1000 actinobacteria strains.</title>
        <authorList>
            <person name="Klenk H.-P."/>
        </authorList>
    </citation>
    <scope>NUCLEOTIDE SEQUENCE [LARGE SCALE GENOMIC DNA]</scope>
    <source>
        <strain evidence="3 4">DSM 45362</strain>
    </source>
</reference>
<dbReference type="RefSeq" id="WP_184832484.1">
    <property type="nucleotide sequence ID" value="NZ_JACHMN010000001.1"/>
</dbReference>
<name>A0A841BL80_9ACTN</name>
<evidence type="ECO:0000256" key="1">
    <source>
        <dbReference type="SAM" id="SignalP"/>
    </source>
</evidence>
<sequence length="282" mass="29029">MLKPSALLPGRRTRLAITTAAAVAALAVTGALVAATPASSHTTTRPSTPKPTIVLVHGAWADASSWAKVTRRLQDDGYPVLAPPNPLRGLSGDAAYLAAFLQQRTTGPVILVGHSYGGAVISSAALTDPDVKALVYINAFVPDQGETILGLQGGGGDPSALFDFVGYPGAPAGDADLYIKTAVFPGAFAGDLPAATAATLAAAQRPITFGALQEPAATAAWKTLPSWYLLGTDDHILPPSLQETMAERAHSRITRVAASHLSMLSKPEAVEKIIIAAARSAR</sequence>
<dbReference type="InterPro" id="IPR000073">
    <property type="entry name" value="AB_hydrolase_1"/>
</dbReference>
<organism evidence="3 4">
    <name type="scientific">Allocatelliglobosispora scoriae</name>
    <dbReference type="NCBI Taxonomy" id="643052"/>
    <lineage>
        <taxon>Bacteria</taxon>
        <taxon>Bacillati</taxon>
        <taxon>Actinomycetota</taxon>
        <taxon>Actinomycetes</taxon>
        <taxon>Micromonosporales</taxon>
        <taxon>Micromonosporaceae</taxon>
        <taxon>Allocatelliglobosispora</taxon>
    </lineage>
</organism>
<dbReference type="Pfam" id="PF12697">
    <property type="entry name" value="Abhydrolase_6"/>
    <property type="match status" value="1"/>
</dbReference>
<protein>
    <submittedName>
        <fullName evidence="3">Pimeloyl-ACP methyl ester carboxylesterase</fullName>
    </submittedName>
</protein>
<dbReference type="AlphaFoldDB" id="A0A841BL80"/>
<gene>
    <name evidence="3" type="ORF">F4553_000949</name>
</gene>
<dbReference type="SUPFAM" id="SSF53474">
    <property type="entry name" value="alpha/beta-Hydrolases"/>
    <property type="match status" value="1"/>
</dbReference>
<dbReference type="PANTHER" id="PTHR37017:SF11">
    <property type="entry name" value="ESTERASE_LIPASE_THIOESTERASE DOMAIN-CONTAINING PROTEIN"/>
    <property type="match status" value="1"/>
</dbReference>